<dbReference type="InterPro" id="IPR036005">
    <property type="entry name" value="Creatinase/aminopeptidase-like"/>
</dbReference>
<dbReference type="GO" id="GO:0008235">
    <property type="term" value="F:metalloexopeptidase activity"/>
    <property type="evidence" value="ECO:0007669"/>
    <property type="project" value="UniProtKB-UniRule"/>
</dbReference>
<feature type="binding site" evidence="7">
    <location>
        <position position="252"/>
    </location>
    <ligand>
        <name>Mn(2+)</name>
        <dbReference type="ChEBI" id="CHEBI:29035"/>
        <label>1</label>
    </ligand>
</feature>
<dbReference type="Pfam" id="PF00557">
    <property type="entry name" value="Peptidase_M24"/>
    <property type="match status" value="1"/>
</dbReference>
<comment type="catalytic activity">
    <reaction evidence="7">
        <text>Xaa-L-Pro dipeptide + H2O = an L-alpha-amino acid + L-proline</text>
        <dbReference type="Rhea" id="RHEA:76407"/>
        <dbReference type="ChEBI" id="CHEBI:15377"/>
        <dbReference type="ChEBI" id="CHEBI:59869"/>
        <dbReference type="ChEBI" id="CHEBI:60039"/>
        <dbReference type="ChEBI" id="CHEBI:195196"/>
        <dbReference type="EC" id="3.4.13.9"/>
    </reaction>
</comment>
<comment type="cofactor">
    <cofactor evidence="7">
        <name>Mn(2+)</name>
        <dbReference type="ChEBI" id="CHEBI:29035"/>
    </cofactor>
    <text evidence="7">Binds 2 manganese ions per subunit.</text>
</comment>
<dbReference type="Gene3D" id="3.90.230.10">
    <property type="entry name" value="Creatinase/methionine aminopeptidase superfamily"/>
    <property type="match status" value="1"/>
</dbReference>
<dbReference type="GO" id="GO:0046872">
    <property type="term" value="F:metal ion binding"/>
    <property type="evidence" value="ECO:0007669"/>
    <property type="project" value="UniProtKB-KW"/>
</dbReference>
<evidence type="ECO:0000313" key="10">
    <source>
        <dbReference type="EMBL" id="KAA1172354.1"/>
    </source>
</evidence>
<protein>
    <recommendedName>
        <fullName evidence="7">Xaa-Pro dipeptidase</fullName>
        <shortName evidence="7">X-Pro dipeptidase</shortName>
        <ecNumber evidence="7">3.4.13.9</ecNumber>
    </recommendedName>
    <alternativeName>
        <fullName evidence="7">Imidodipeptidase</fullName>
    </alternativeName>
    <alternativeName>
        <fullName evidence="7">Proline dipeptidase</fullName>
        <shortName evidence="7">Prolidase</shortName>
    </alternativeName>
</protein>
<name>A0A5B0VD24_9GAMM</name>
<keyword evidence="4 7" id="KW-0224">Dipeptidase</keyword>
<dbReference type="HAMAP" id="MF_01279">
    <property type="entry name" value="X_Pro_dipeptid"/>
    <property type="match status" value="1"/>
</dbReference>
<evidence type="ECO:0000256" key="7">
    <source>
        <dbReference type="HAMAP-Rule" id="MF_01279"/>
    </source>
</evidence>
<dbReference type="GO" id="GO:0005829">
    <property type="term" value="C:cytosol"/>
    <property type="evidence" value="ECO:0007669"/>
    <property type="project" value="TreeGrafter"/>
</dbReference>
<gene>
    <name evidence="7 10" type="primary">pepQ</name>
    <name evidence="10" type="ORF">FWJ25_14295</name>
</gene>
<evidence type="ECO:0000256" key="1">
    <source>
        <dbReference type="ARBA" id="ARBA00022670"/>
    </source>
</evidence>
<feature type="domain" description="Xaa-Pro dipeptidase N-terminal" evidence="9">
    <location>
        <begin position="11"/>
        <end position="130"/>
    </location>
</feature>
<dbReference type="PANTHER" id="PTHR43226:SF8">
    <property type="entry name" value="XAA-PRO DIPEPTIDASE"/>
    <property type="match status" value="1"/>
</dbReference>
<feature type="domain" description="Peptidase M24" evidence="8">
    <location>
        <begin position="163"/>
        <end position="416"/>
    </location>
</feature>
<dbReference type="PROSITE" id="PS00491">
    <property type="entry name" value="PROLINE_PEPTIDASE"/>
    <property type="match status" value="1"/>
</dbReference>
<feature type="binding site" evidence="7">
    <location>
        <position position="411"/>
    </location>
    <ligand>
        <name>Mn(2+)</name>
        <dbReference type="ChEBI" id="CHEBI:29035"/>
        <label>2</label>
    </ligand>
</feature>
<proteinExistence type="inferred from homology"/>
<dbReference type="AlphaFoldDB" id="A0A5B0VD24"/>
<evidence type="ECO:0000313" key="11">
    <source>
        <dbReference type="Proteomes" id="UP000323161"/>
    </source>
</evidence>
<evidence type="ECO:0000256" key="6">
    <source>
        <dbReference type="ARBA" id="ARBA00023211"/>
    </source>
</evidence>
<dbReference type="EMBL" id="VTUU01000007">
    <property type="protein sequence ID" value="KAA1172354.1"/>
    <property type="molecule type" value="Genomic_DNA"/>
</dbReference>
<dbReference type="GO" id="GO:0102009">
    <property type="term" value="F:proline dipeptidase activity"/>
    <property type="evidence" value="ECO:0007669"/>
    <property type="project" value="UniProtKB-EC"/>
</dbReference>
<sequence>MFKQSVLTLQPEHLSELQVRYEQALADNGYDSLLIASGAAPYRYGDDQAWHFQGYGPFVHWTGLTGQEHAWLWIRAGEKPVLWLYQPIDFWHASPTLPEEPWQQCIELRGRQETGAPELESPGRLAVLGDPACLDGAPGDHNPMGLVRAIEETRVRKTDYEIECLSVANRLALQGHRAAREAFLAGESEFGISLAYQQATQQREADAPYHSIIGLNEHAGTLHYQYYDTRTPARPRSLLIDAGVRFRGYCSDITRTIPGPGEGRFSALVHGLESIQRRLCDMVGPGVDYIDIHRKAHLGVAALLSASGLVSGMSDESMVEAGITRAFFPHGIGHYLGVQVHDVAGKPTPAPVEAPFLRLTRKLEKGMVVTIEPGLYFIPSLLQPLLEGRLATHVNGRLIEELGGCGGIRIEDNVAVMAGGARNLTREAERQV</sequence>
<dbReference type="InterPro" id="IPR048819">
    <property type="entry name" value="PepQ_N"/>
</dbReference>
<dbReference type="NCBIfam" id="NF010133">
    <property type="entry name" value="PRK13607.1"/>
    <property type="match status" value="1"/>
</dbReference>
<dbReference type="InterPro" id="IPR029149">
    <property type="entry name" value="Creatin/AminoP/Spt16_N"/>
</dbReference>
<comment type="function">
    <text evidence="7">Splits dipeptides with a prolyl residue in the C-terminal position.</text>
</comment>
<feature type="binding site" evidence="7">
    <location>
        <position position="334"/>
    </location>
    <ligand>
        <name>Mn(2+)</name>
        <dbReference type="ChEBI" id="CHEBI:29035"/>
        <label>1</label>
    </ligand>
</feature>
<reference evidence="10 11" key="1">
    <citation type="submission" date="2019-08" db="EMBL/GenBank/DDBJ databases">
        <title>Marinobacter ZYF650 sp. nov., a marine bacterium isolated from seawater of the Mariana trench.</title>
        <authorList>
            <person name="Ahmad W."/>
        </authorList>
    </citation>
    <scope>NUCLEOTIDE SEQUENCE [LARGE SCALE GENOMIC DNA]</scope>
    <source>
        <strain evidence="10 11">ZYF650</strain>
    </source>
</reference>
<feature type="binding site" evidence="7">
    <location>
        <position position="411"/>
    </location>
    <ligand>
        <name>Mn(2+)</name>
        <dbReference type="ChEBI" id="CHEBI:29035"/>
        <label>1</label>
    </ligand>
</feature>
<organism evidence="10 11">
    <name type="scientific">Marinobacter salinexigens</name>
    <dbReference type="NCBI Taxonomy" id="2919747"/>
    <lineage>
        <taxon>Bacteria</taxon>
        <taxon>Pseudomonadati</taxon>
        <taxon>Pseudomonadota</taxon>
        <taxon>Gammaproteobacteria</taxon>
        <taxon>Pseudomonadales</taxon>
        <taxon>Marinobacteraceae</taxon>
        <taxon>Marinobacter</taxon>
    </lineage>
</organism>
<comment type="caution">
    <text evidence="10">The sequence shown here is derived from an EMBL/GenBank/DDBJ whole genome shotgun (WGS) entry which is preliminary data.</text>
</comment>
<dbReference type="InterPro" id="IPR001131">
    <property type="entry name" value="Peptidase_M24B_aminopep-P_CS"/>
</dbReference>
<evidence type="ECO:0000259" key="8">
    <source>
        <dbReference type="Pfam" id="PF00557"/>
    </source>
</evidence>
<evidence type="ECO:0000256" key="3">
    <source>
        <dbReference type="ARBA" id="ARBA00022801"/>
    </source>
</evidence>
<evidence type="ECO:0000256" key="2">
    <source>
        <dbReference type="ARBA" id="ARBA00022723"/>
    </source>
</evidence>
<keyword evidence="6 7" id="KW-0464">Manganese</keyword>
<dbReference type="RefSeq" id="WP_149600936.1">
    <property type="nucleotide sequence ID" value="NZ_VTUU01000007.1"/>
</dbReference>
<feature type="binding site" evidence="7">
    <location>
        <position position="372"/>
    </location>
    <ligand>
        <name>Mn(2+)</name>
        <dbReference type="ChEBI" id="CHEBI:29035"/>
        <label>1</label>
    </ligand>
</feature>
<dbReference type="InterPro" id="IPR022846">
    <property type="entry name" value="X_Pro_dipept"/>
</dbReference>
<keyword evidence="1 7" id="KW-0645">Protease</keyword>
<evidence type="ECO:0000256" key="4">
    <source>
        <dbReference type="ARBA" id="ARBA00022997"/>
    </source>
</evidence>
<keyword evidence="11" id="KW-1185">Reference proteome</keyword>
<feature type="binding site" evidence="7">
    <location>
        <position position="241"/>
    </location>
    <ligand>
        <name>Mn(2+)</name>
        <dbReference type="ChEBI" id="CHEBI:29035"/>
        <label>2</label>
    </ligand>
</feature>
<dbReference type="GO" id="GO:0016795">
    <property type="term" value="F:phosphoric triester hydrolase activity"/>
    <property type="evidence" value="ECO:0007669"/>
    <property type="project" value="InterPro"/>
</dbReference>
<dbReference type="PANTHER" id="PTHR43226">
    <property type="entry name" value="XAA-PRO AMINOPEPTIDASE 3"/>
    <property type="match status" value="1"/>
</dbReference>
<dbReference type="GO" id="GO:0004177">
    <property type="term" value="F:aminopeptidase activity"/>
    <property type="evidence" value="ECO:0007669"/>
    <property type="project" value="TreeGrafter"/>
</dbReference>
<dbReference type="SUPFAM" id="SSF55920">
    <property type="entry name" value="Creatinase/aminopeptidase"/>
    <property type="match status" value="1"/>
</dbReference>
<dbReference type="Gene3D" id="3.40.350.10">
    <property type="entry name" value="Creatinase/prolidase N-terminal domain"/>
    <property type="match status" value="1"/>
</dbReference>
<evidence type="ECO:0000256" key="5">
    <source>
        <dbReference type="ARBA" id="ARBA00023049"/>
    </source>
</evidence>
<evidence type="ECO:0000259" key="9">
    <source>
        <dbReference type="Pfam" id="PF21216"/>
    </source>
</evidence>
<dbReference type="Proteomes" id="UP000323161">
    <property type="component" value="Unassembled WGS sequence"/>
</dbReference>
<dbReference type="Pfam" id="PF21216">
    <property type="entry name" value="PepQ_N"/>
    <property type="match status" value="1"/>
</dbReference>
<comment type="similarity">
    <text evidence="7">Belongs to the peptidase M24B family. Bacterial-type prolidase subfamily.</text>
</comment>
<keyword evidence="3 7" id="KW-0378">Hydrolase</keyword>
<keyword evidence="5 7" id="KW-0482">Metalloprotease</keyword>
<dbReference type="InterPro" id="IPR052433">
    <property type="entry name" value="X-Pro_dipept-like"/>
</dbReference>
<dbReference type="InterPro" id="IPR000994">
    <property type="entry name" value="Pept_M24"/>
</dbReference>
<keyword evidence="2 7" id="KW-0479">Metal-binding</keyword>
<dbReference type="GO" id="GO:0006508">
    <property type="term" value="P:proteolysis"/>
    <property type="evidence" value="ECO:0007669"/>
    <property type="project" value="UniProtKB-KW"/>
</dbReference>
<dbReference type="EC" id="3.4.13.9" evidence="7"/>
<feature type="binding site" evidence="7">
    <location>
        <position position="252"/>
    </location>
    <ligand>
        <name>Mn(2+)</name>
        <dbReference type="ChEBI" id="CHEBI:29035"/>
        <label>2</label>
    </ligand>
</feature>
<accession>A0A5B0VD24</accession>